<evidence type="ECO:0000313" key="3">
    <source>
        <dbReference type="EMBL" id="MBI6183615.1"/>
    </source>
</evidence>
<evidence type="ECO:0000313" key="4">
    <source>
        <dbReference type="Proteomes" id="UP000639004"/>
    </source>
</evidence>
<dbReference type="EMBL" id="JAEHSL010000048">
    <property type="protein sequence ID" value="MBI6183615.1"/>
    <property type="molecule type" value="Genomic_DNA"/>
</dbReference>
<evidence type="ECO:0000259" key="1">
    <source>
        <dbReference type="Pfam" id="PF00534"/>
    </source>
</evidence>
<dbReference type="Pfam" id="PF13439">
    <property type="entry name" value="Glyco_transf_4"/>
    <property type="match status" value="1"/>
</dbReference>
<dbReference type="PANTHER" id="PTHR12526:SF630">
    <property type="entry name" value="GLYCOSYLTRANSFERASE"/>
    <property type="match status" value="1"/>
</dbReference>
<dbReference type="Gene3D" id="3.40.50.2000">
    <property type="entry name" value="Glycogen Phosphorylase B"/>
    <property type="match status" value="2"/>
</dbReference>
<sequence>MKIMIVNTLYSPYKIGGAEVSVQYLAEEFVAMGHKVRVICLHPEKSKKTDYINGVEVIYLPLKNVYWPYGSDNSQGKLKKLIWHFCDSYNLVMANAFRKELVDFEPDVVHTNNISGFSVSIWNEVKRKKIKLIHTARDYYLFHPSSTLYVKGKNLQPKTFSVYLWSLLKKSQSNKVDVFIGISDFIRDFHVDNSFFKMALCKTIYNAVEIGLVSKRPSENSVIGFIGRLTEDKGFNQFCEIAEQLKEKDRIKFVAAGRFNSDHAGKILEKRAQKAGIDILGFIPLVSFLEKVDSVVLPIKWREPFGRTVVECAMSEKIVLTNAIGGVKELEKLLPNVYKIENATLNNILQLRPRAFSEDEKAIFNKNLIAMTYLSAYEK</sequence>
<dbReference type="PANTHER" id="PTHR12526">
    <property type="entry name" value="GLYCOSYLTRANSFERASE"/>
    <property type="match status" value="1"/>
</dbReference>
<dbReference type="Proteomes" id="UP000639004">
    <property type="component" value="Unassembled WGS sequence"/>
</dbReference>
<dbReference type="InterPro" id="IPR028098">
    <property type="entry name" value="Glyco_trans_4-like_N"/>
</dbReference>
<accession>A0ABS0TZ24</accession>
<dbReference type="SUPFAM" id="SSF53756">
    <property type="entry name" value="UDP-Glycosyltransferase/glycogen phosphorylase"/>
    <property type="match status" value="1"/>
</dbReference>
<proteinExistence type="predicted"/>
<name>A0ABS0TZ24_SERPR</name>
<comment type="caution">
    <text evidence="3">The sequence shown here is derived from an EMBL/GenBank/DDBJ whole genome shotgun (WGS) entry which is preliminary data.</text>
</comment>
<dbReference type="InterPro" id="IPR001296">
    <property type="entry name" value="Glyco_trans_1"/>
</dbReference>
<keyword evidence="4" id="KW-1185">Reference proteome</keyword>
<dbReference type="Pfam" id="PF00534">
    <property type="entry name" value="Glycos_transf_1"/>
    <property type="match status" value="1"/>
</dbReference>
<protein>
    <submittedName>
        <fullName evidence="3">Glycosyltransferase family 4 protein</fullName>
    </submittedName>
</protein>
<evidence type="ECO:0000259" key="2">
    <source>
        <dbReference type="Pfam" id="PF13439"/>
    </source>
</evidence>
<dbReference type="CDD" id="cd03823">
    <property type="entry name" value="GT4_ExpE7-like"/>
    <property type="match status" value="1"/>
</dbReference>
<gene>
    <name evidence="3" type="ORF">JEQ07_24875</name>
</gene>
<feature type="domain" description="Glycosyltransferase subfamily 4-like N-terminal" evidence="2">
    <location>
        <begin position="15"/>
        <end position="209"/>
    </location>
</feature>
<reference evidence="3 4" key="1">
    <citation type="submission" date="2020-12" db="EMBL/GenBank/DDBJ databases">
        <title>Enhanced detection system for hospital associated transmission using whole genome sequencing surveillance.</title>
        <authorList>
            <person name="Harrison L.H."/>
            <person name="Van Tyne D."/>
            <person name="Marsh J.W."/>
            <person name="Griffith M.P."/>
            <person name="Snyder D.J."/>
            <person name="Cooper V.S."/>
            <person name="Mustapha M."/>
        </authorList>
    </citation>
    <scope>NUCLEOTIDE SEQUENCE [LARGE SCALE GENOMIC DNA]</scope>
    <source>
        <strain evidence="3 4">SER00238</strain>
    </source>
</reference>
<feature type="domain" description="Glycosyl transferase family 1" evidence="1">
    <location>
        <begin position="215"/>
        <end position="332"/>
    </location>
</feature>
<organism evidence="3 4">
    <name type="scientific">Serratia proteamaculans</name>
    <dbReference type="NCBI Taxonomy" id="28151"/>
    <lineage>
        <taxon>Bacteria</taxon>
        <taxon>Pseudomonadati</taxon>
        <taxon>Pseudomonadota</taxon>
        <taxon>Gammaproteobacteria</taxon>
        <taxon>Enterobacterales</taxon>
        <taxon>Yersiniaceae</taxon>
        <taxon>Serratia</taxon>
    </lineage>
</organism>
<dbReference type="RefSeq" id="WP_198642724.1">
    <property type="nucleotide sequence ID" value="NZ_JAEHSL010000048.1"/>
</dbReference>